<dbReference type="AlphaFoldDB" id="K9XT19"/>
<dbReference type="InterPro" id="IPR055438">
    <property type="entry name" value="AstE_AspA_cat"/>
</dbReference>
<evidence type="ECO:0000256" key="4">
    <source>
        <dbReference type="ARBA" id="ARBA00022833"/>
    </source>
</evidence>
<dbReference type="InterPro" id="IPR043795">
    <property type="entry name" value="N-alpha-Ac-DABA-like"/>
</dbReference>
<evidence type="ECO:0000256" key="1">
    <source>
        <dbReference type="ARBA" id="ARBA00001947"/>
    </source>
</evidence>
<dbReference type="SUPFAM" id="SSF53187">
    <property type="entry name" value="Zn-dependent exopeptidases"/>
    <property type="match status" value="1"/>
</dbReference>
<dbReference type="HOGENOM" id="CLU_035605_0_2_3"/>
<keyword evidence="4" id="KW-0862">Zinc</keyword>
<dbReference type="eggNOG" id="COG3608">
    <property type="taxonomic scope" value="Bacteria"/>
</dbReference>
<reference evidence="7" key="1">
    <citation type="journal article" date="2013" name="Proc. Natl. Acad. Sci. U.S.A.">
        <title>Improving the coverage of the cyanobacterial phylum using diversity-driven genome sequencing.</title>
        <authorList>
            <person name="Shih P.M."/>
            <person name="Wu D."/>
            <person name="Latifi A."/>
            <person name="Axen S.D."/>
            <person name="Fewer D.P."/>
            <person name="Talla E."/>
            <person name="Calteau A."/>
            <person name="Cai F."/>
            <person name="Tandeau de Marsac N."/>
            <person name="Rippka R."/>
            <person name="Herdman M."/>
            <person name="Sivonen K."/>
            <person name="Coursin T."/>
            <person name="Laurent T."/>
            <person name="Goodwin L."/>
            <person name="Nolan M."/>
            <person name="Davenport K.W."/>
            <person name="Han C.S."/>
            <person name="Rubin E.M."/>
            <person name="Eisen J.A."/>
            <person name="Woyke T."/>
            <person name="Gugger M."/>
            <person name="Kerfeld C.A."/>
        </authorList>
    </citation>
    <scope>NUCLEOTIDE SEQUENCE [LARGE SCALE GENOMIC DNA]</scope>
    <source>
        <strain evidence="7">ATCC 29371 / PCC 7437</strain>
    </source>
</reference>
<name>K9XT19_STAC7</name>
<evidence type="ECO:0000256" key="2">
    <source>
        <dbReference type="ARBA" id="ARBA00022723"/>
    </source>
</evidence>
<dbReference type="PIRSF" id="PIRSF039012">
    <property type="entry name" value="ASP"/>
    <property type="match status" value="1"/>
</dbReference>
<proteinExistence type="predicted"/>
<dbReference type="Proteomes" id="UP000010473">
    <property type="component" value="Chromosome"/>
</dbReference>
<dbReference type="CDD" id="cd06251">
    <property type="entry name" value="M14_ASTE_ASPA-like"/>
    <property type="match status" value="1"/>
</dbReference>
<dbReference type="PANTHER" id="PTHR37326:SF1">
    <property type="entry name" value="BLL3975 PROTEIN"/>
    <property type="match status" value="1"/>
</dbReference>
<dbReference type="STRING" id="111780.Sta7437_1663"/>
<dbReference type="GO" id="GO:0016788">
    <property type="term" value="F:hydrolase activity, acting on ester bonds"/>
    <property type="evidence" value="ECO:0007669"/>
    <property type="project" value="InterPro"/>
</dbReference>
<feature type="domain" description="Succinylglutamate desuccinylase/Aspartoacylase catalytic" evidence="5">
    <location>
        <begin position="64"/>
        <end position="252"/>
    </location>
</feature>
<dbReference type="GO" id="GO:0046872">
    <property type="term" value="F:metal ion binding"/>
    <property type="evidence" value="ECO:0007669"/>
    <property type="project" value="UniProtKB-KW"/>
</dbReference>
<dbReference type="KEGG" id="scs:Sta7437_1663"/>
<evidence type="ECO:0000313" key="6">
    <source>
        <dbReference type="EMBL" id="AFZ35226.1"/>
    </source>
</evidence>
<dbReference type="GO" id="GO:0016811">
    <property type="term" value="F:hydrolase activity, acting on carbon-nitrogen (but not peptide) bonds, in linear amides"/>
    <property type="evidence" value="ECO:0007669"/>
    <property type="project" value="InterPro"/>
</dbReference>
<dbReference type="OrthoDB" id="9782876at2"/>
<keyword evidence="7" id="KW-1185">Reference proteome</keyword>
<sequence length="351" mass="38479">MTTLINSQKTVYTGDQIQGVSVISQLDINDLEPGKKHRFFFQGVQMGTGQHWYVPVVVAKGIRDGKRISLTAGVHGDELSPVNAVQRIMANLDPTKMSGTAIAVFDLSRPAKEYTQRKWPVAQKGGSLIDLNRVWPGNEMGDDTPTRHAGILWNRLFKHNVDVALDYHTASTGGDFTMFIFADFRKSEIRKIAELFPCEQIKNDLGESGSLEMAFVEAGISVITIEIGGPRIFDQPKIAMVVEGSTNVLKHYKVIDGSMGRTSQEAGTFFGDAFETIRSTTGGYLELLVDLRDKVTPGQKIALQRNSFGDVVAEYTASVAGEVATIARDALCEPGSRIMQILYDSANSINQ</sequence>
<dbReference type="EMBL" id="CP003653">
    <property type="protein sequence ID" value="AFZ35226.1"/>
    <property type="molecule type" value="Genomic_DNA"/>
</dbReference>
<keyword evidence="3" id="KW-0378">Hydrolase</keyword>
<organism evidence="6 7">
    <name type="scientific">Stanieria cyanosphaera (strain ATCC 29371 / PCC 7437)</name>
    <dbReference type="NCBI Taxonomy" id="111780"/>
    <lineage>
        <taxon>Bacteria</taxon>
        <taxon>Bacillati</taxon>
        <taxon>Cyanobacteriota</taxon>
        <taxon>Cyanophyceae</taxon>
        <taxon>Pleurocapsales</taxon>
        <taxon>Dermocarpellaceae</taxon>
        <taxon>Stanieria</taxon>
    </lineage>
</organism>
<dbReference type="PANTHER" id="PTHR37326">
    <property type="entry name" value="BLL3975 PROTEIN"/>
    <property type="match status" value="1"/>
</dbReference>
<evidence type="ECO:0000256" key="3">
    <source>
        <dbReference type="ARBA" id="ARBA00022801"/>
    </source>
</evidence>
<dbReference type="Pfam" id="PF24827">
    <property type="entry name" value="AstE_AspA_cat"/>
    <property type="match status" value="1"/>
</dbReference>
<gene>
    <name evidence="6" type="ordered locus">Sta7437_1663</name>
</gene>
<dbReference type="PATRIC" id="fig|111780.3.peg.1734"/>
<dbReference type="InterPro" id="IPR053138">
    <property type="entry name" value="N-alpha-Ac-DABA_deacetylase"/>
</dbReference>
<dbReference type="RefSeq" id="WP_015192897.1">
    <property type="nucleotide sequence ID" value="NC_019748.1"/>
</dbReference>
<evidence type="ECO:0000259" key="5">
    <source>
        <dbReference type="Pfam" id="PF24827"/>
    </source>
</evidence>
<protein>
    <submittedName>
        <fullName evidence="6">Succinylglutamate desuccinylase/aspartoacylase</fullName>
    </submittedName>
</protein>
<evidence type="ECO:0000313" key="7">
    <source>
        <dbReference type="Proteomes" id="UP000010473"/>
    </source>
</evidence>
<dbReference type="Gene3D" id="3.40.630.10">
    <property type="entry name" value="Zn peptidases"/>
    <property type="match status" value="1"/>
</dbReference>
<keyword evidence="2" id="KW-0479">Metal-binding</keyword>
<comment type="cofactor">
    <cofactor evidence="1">
        <name>Zn(2+)</name>
        <dbReference type="ChEBI" id="CHEBI:29105"/>
    </cofactor>
</comment>
<accession>K9XT19</accession>